<evidence type="ECO:0000313" key="3">
    <source>
        <dbReference type="Proteomes" id="UP001059893"/>
    </source>
</evidence>
<keyword evidence="1" id="KW-0175">Coiled coil</keyword>
<keyword evidence="3" id="KW-1185">Reference proteome</keyword>
<dbReference type="Proteomes" id="UP001059893">
    <property type="component" value="Unassembled WGS sequence"/>
</dbReference>
<sequence>MSLTDLETKMLKTAQQQIELQKRDVTRLEQTIERKRTRAEAYRLKTAQALETLTETKESLCGFDSVIAKFEGMETSLSAHRQRAEAKTQLFDQARAPSLAAEVTSLEHLESATQQHRQVASSLARARAQRCALGRRVQAAEEEYDYVVHDERVCAEVIRGFEEALRESRDKYQALLVVADADNLAGYESETDKIRRDGDATVVSVASHIYQLVTCTEPIAPMHHLWMPC</sequence>
<comment type="caution">
    <text evidence="2">The sequence shown here is derived from an EMBL/GenBank/DDBJ whole genome shotgun (WGS) entry which is preliminary data.</text>
</comment>
<organism evidence="2 3">
    <name type="scientific">Pyricularia grisea</name>
    <name type="common">Crabgrass-specific blast fungus</name>
    <name type="synonym">Magnaporthe grisea</name>
    <dbReference type="NCBI Taxonomy" id="148305"/>
    <lineage>
        <taxon>Eukaryota</taxon>
        <taxon>Fungi</taxon>
        <taxon>Dikarya</taxon>
        <taxon>Ascomycota</taxon>
        <taxon>Pezizomycotina</taxon>
        <taxon>Sordariomycetes</taxon>
        <taxon>Sordariomycetidae</taxon>
        <taxon>Magnaporthales</taxon>
        <taxon>Pyriculariaceae</taxon>
        <taxon>Pyricularia</taxon>
    </lineage>
</organism>
<gene>
    <name evidence="2" type="ORF">MCOR33_008727</name>
</gene>
<reference evidence="2" key="1">
    <citation type="submission" date="2021-01" db="EMBL/GenBank/DDBJ databases">
        <title>Deciphering the adaptive evolutionary patterns associated with biogeogrpahic diversity in the finger millet blast pathogen Magnaporthe oryzae in Eastern Africa.</title>
        <authorList>
            <person name="Onyema G."/>
            <person name="Shittu T.A."/>
            <person name="Dodsworth S."/>
            <person name="Devilliers S."/>
            <person name="Muthumeenakshi S."/>
            <person name="Sreenivasaprasad S."/>
        </authorList>
    </citation>
    <scope>NUCLEOTIDE SEQUENCE</scope>
    <source>
        <strain evidence="2">D15/s37</strain>
    </source>
</reference>
<protein>
    <recommendedName>
        <fullName evidence="4">Nuf2 DHR10-like domain-containing protein</fullName>
    </recommendedName>
</protein>
<evidence type="ECO:0008006" key="4">
    <source>
        <dbReference type="Google" id="ProtNLM"/>
    </source>
</evidence>
<dbReference type="EMBL" id="JABSND010000216">
    <property type="protein sequence ID" value="KAI6294060.1"/>
    <property type="molecule type" value="Genomic_DNA"/>
</dbReference>
<name>A0ABQ8NBK6_PYRGI</name>
<proteinExistence type="predicted"/>
<feature type="coiled-coil region" evidence="1">
    <location>
        <begin position="11"/>
        <end position="45"/>
    </location>
</feature>
<accession>A0ABQ8NBK6</accession>
<evidence type="ECO:0000313" key="2">
    <source>
        <dbReference type="EMBL" id="KAI6294060.1"/>
    </source>
</evidence>
<evidence type="ECO:0000256" key="1">
    <source>
        <dbReference type="SAM" id="Coils"/>
    </source>
</evidence>